<sequence>MNDDFDFDFDLDELAPADPASADAVERFWSGDLRALTLHHITPDGSRGFVVAHDQSLIWGVPGADQIMAIAVTRDLTRFTFSLETSYHATVAFAQAWLVERGCPPGKIGKLYDDVLKPADDLTVEVEQKIRASGARYEVLDTYTYTDSEPGETWTLTRDSRADEMAIRVFHEEWKENTDTRTHTYTMREGAFTDVASARAWLEDRDGPLPEPPEYRYADGAVLRARAALSRSAGTPAIPKAGVDAPRTPPAAPGRRPAQGRLL</sequence>
<dbReference type="RefSeq" id="WP_319010689.1">
    <property type="nucleotide sequence ID" value="NZ_JAWJZF010000393.1"/>
</dbReference>
<feature type="compositionally biased region" description="Low complexity" evidence="1">
    <location>
        <begin position="253"/>
        <end position="263"/>
    </location>
</feature>
<name>A0ABU4K9H6_9ACTN</name>
<dbReference type="Proteomes" id="UP001278571">
    <property type="component" value="Unassembled WGS sequence"/>
</dbReference>
<evidence type="ECO:0000313" key="2">
    <source>
        <dbReference type="EMBL" id="MDX2294372.1"/>
    </source>
</evidence>
<proteinExistence type="predicted"/>
<comment type="caution">
    <text evidence="2">The sequence shown here is derived from an EMBL/GenBank/DDBJ whole genome shotgun (WGS) entry which is preliminary data.</text>
</comment>
<protein>
    <submittedName>
        <fullName evidence="2">Glycosyl hydrolase</fullName>
    </submittedName>
</protein>
<evidence type="ECO:0000256" key="1">
    <source>
        <dbReference type="SAM" id="MobiDB-lite"/>
    </source>
</evidence>
<reference evidence="2 3" key="1">
    <citation type="submission" date="2023-10" db="EMBL/GenBank/DDBJ databases">
        <authorList>
            <person name="Wang X.X."/>
        </authorList>
    </citation>
    <scope>NUCLEOTIDE SEQUENCE [LARGE SCALE GENOMIC DNA]</scope>
    <source>
        <strain evidence="2 3">NBRC 12816</strain>
    </source>
</reference>
<accession>A0ABU4K9H6</accession>
<dbReference type="EMBL" id="JAWJZF010000393">
    <property type="protein sequence ID" value="MDX2294372.1"/>
    <property type="molecule type" value="Genomic_DNA"/>
</dbReference>
<keyword evidence="3" id="KW-1185">Reference proteome</keyword>
<feature type="region of interest" description="Disordered" evidence="1">
    <location>
        <begin position="233"/>
        <end position="263"/>
    </location>
</feature>
<dbReference type="GO" id="GO:0016787">
    <property type="term" value="F:hydrolase activity"/>
    <property type="evidence" value="ECO:0007669"/>
    <property type="project" value="UniProtKB-KW"/>
</dbReference>
<evidence type="ECO:0000313" key="3">
    <source>
        <dbReference type="Proteomes" id="UP001278571"/>
    </source>
</evidence>
<keyword evidence="2" id="KW-0378">Hydrolase</keyword>
<gene>
    <name evidence="2" type="ORF">R2363_19610</name>
</gene>
<organism evidence="2 3">
    <name type="scientific">Streptomyces roseolus</name>
    <dbReference type="NCBI Taxonomy" id="67358"/>
    <lineage>
        <taxon>Bacteria</taxon>
        <taxon>Bacillati</taxon>
        <taxon>Actinomycetota</taxon>
        <taxon>Actinomycetes</taxon>
        <taxon>Kitasatosporales</taxon>
        <taxon>Streptomycetaceae</taxon>
        <taxon>Streptomyces</taxon>
    </lineage>
</organism>